<feature type="transmembrane region" description="Helical" evidence="1">
    <location>
        <begin position="20"/>
        <end position="38"/>
    </location>
</feature>
<organism evidence="2 3">
    <name type="scientific">Allacma fusca</name>
    <dbReference type="NCBI Taxonomy" id="39272"/>
    <lineage>
        <taxon>Eukaryota</taxon>
        <taxon>Metazoa</taxon>
        <taxon>Ecdysozoa</taxon>
        <taxon>Arthropoda</taxon>
        <taxon>Hexapoda</taxon>
        <taxon>Collembola</taxon>
        <taxon>Symphypleona</taxon>
        <taxon>Sminthuridae</taxon>
        <taxon>Allacma</taxon>
    </lineage>
</organism>
<evidence type="ECO:0000256" key="1">
    <source>
        <dbReference type="SAM" id="Phobius"/>
    </source>
</evidence>
<protein>
    <submittedName>
        <fullName evidence="2">Uncharacterized protein</fullName>
    </submittedName>
</protein>
<feature type="transmembrane region" description="Helical" evidence="1">
    <location>
        <begin position="124"/>
        <end position="144"/>
    </location>
</feature>
<feature type="transmembrane region" description="Helical" evidence="1">
    <location>
        <begin position="94"/>
        <end position="118"/>
    </location>
</feature>
<evidence type="ECO:0000313" key="3">
    <source>
        <dbReference type="Proteomes" id="UP000708208"/>
    </source>
</evidence>
<keyword evidence="3" id="KW-1185">Reference proteome</keyword>
<keyword evidence="1" id="KW-0812">Transmembrane</keyword>
<keyword evidence="1" id="KW-1133">Transmembrane helix</keyword>
<keyword evidence="1" id="KW-0472">Membrane</keyword>
<dbReference type="EMBL" id="CAJVCH010177839">
    <property type="protein sequence ID" value="CAG7729404.1"/>
    <property type="molecule type" value="Genomic_DNA"/>
</dbReference>
<dbReference type="Proteomes" id="UP000708208">
    <property type="component" value="Unassembled WGS sequence"/>
</dbReference>
<sequence length="169" mass="19051">MQEKFICCCVSNGWTRVIGWFQTILNAVGVLLQALNLLDVANYLREPVDLIANDGGASFLFDLTLFLDTIVATAMGLILLAGSIRLRPDLLRMWIYYACLHVTFIAIFLLMSTMYFHTTADHKFGIVIAVAILMLFHGFCLWIVQTHKTEIEINYLELNSKNSVDSAVL</sequence>
<name>A0A8J2K1H1_9HEXA</name>
<proteinExistence type="predicted"/>
<accession>A0A8J2K1H1</accession>
<feature type="transmembrane region" description="Helical" evidence="1">
    <location>
        <begin position="58"/>
        <end position="82"/>
    </location>
</feature>
<evidence type="ECO:0000313" key="2">
    <source>
        <dbReference type="EMBL" id="CAG7729404.1"/>
    </source>
</evidence>
<comment type="caution">
    <text evidence="2">The sequence shown here is derived from an EMBL/GenBank/DDBJ whole genome shotgun (WGS) entry which is preliminary data.</text>
</comment>
<dbReference type="AlphaFoldDB" id="A0A8J2K1H1"/>
<reference evidence="2" key="1">
    <citation type="submission" date="2021-06" db="EMBL/GenBank/DDBJ databases">
        <authorList>
            <person name="Hodson N. C."/>
            <person name="Mongue J. A."/>
            <person name="Jaron S. K."/>
        </authorList>
    </citation>
    <scope>NUCLEOTIDE SEQUENCE</scope>
</reference>
<gene>
    <name evidence="2" type="ORF">AFUS01_LOCUS18120</name>
</gene>